<dbReference type="AlphaFoldDB" id="E8LN53"/>
<gene>
    <name evidence="1" type="ORF">HMPREF9444_02207</name>
</gene>
<name>E8LN53_SUCHY</name>
<dbReference type="RefSeq" id="WP_009144341.1">
    <property type="nucleotide sequence ID" value="NZ_GL831077.1"/>
</dbReference>
<protein>
    <submittedName>
        <fullName evidence="1">Uncharacterized protein</fullName>
    </submittedName>
</protein>
<sequence>MEEYIQQLNIYLKGGQVLSVNFRVEKADKLNTQIDAFFKALGDKDSSGKNFLFQGQRPVIVRLSDVSAADVVSLVRKEKVENKAEPSA</sequence>
<keyword evidence="2" id="KW-1185">Reference proteome</keyword>
<accession>E8LN53</accession>
<evidence type="ECO:0000313" key="1">
    <source>
        <dbReference type="EMBL" id="EFY06001.1"/>
    </source>
</evidence>
<evidence type="ECO:0000313" key="2">
    <source>
        <dbReference type="Proteomes" id="UP000018458"/>
    </source>
</evidence>
<proteinExistence type="predicted"/>
<reference evidence="1 2" key="1">
    <citation type="submission" date="2011-01" db="EMBL/GenBank/DDBJ databases">
        <authorList>
            <person name="Weinstock G."/>
            <person name="Sodergren E."/>
            <person name="Clifton S."/>
            <person name="Fulton L."/>
            <person name="Fulton B."/>
            <person name="Courtney L."/>
            <person name="Fronick C."/>
            <person name="Harrison M."/>
            <person name="Strong C."/>
            <person name="Farmer C."/>
            <person name="Delahaunty K."/>
            <person name="Markovic C."/>
            <person name="Hall O."/>
            <person name="Minx P."/>
            <person name="Tomlinson C."/>
            <person name="Mitreva M."/>
            <person name="Hou S."/>
            <person name="Chen J."/>
            <person name="Wollam A."/>
            <person name="Pepin K.H."/>
            <person name="Johnson M."/>
            <person name="Bhonagiri V."/>
            <person name="Zhang X."/>
            <person name="Suruliraj S."/>
            <person name="Warren W."/>
            <person name="Chinwalla A."/>
            <person name="Mardis E.R."/>
            <person name="Wilson R.K."/>
        </authorList>
    </citation>
    <scope>NUCLEOTIDE SEQUENCE [LARGE SCALE GENOMIC DNA]</scope>
    <source>
        <strain evidence="2">DSM 22608 / JCM 16073 / KCTC 15190 / YIT 12066</strain>
    </source>
</reference>
<dbReference type="EMBL" id="AEVO01000159">
    <property type="protein sequence ID" value="EFY06001.1"/>
    <property type="molecule type" value="Genomic_DNA"/>
</dbReference>
<dbReference type="Proteomes" id="UP000018458">
    <property type="component" value="Unassembled WGS sequence"/>
</dbReference>
<comment type="caution">
    <text evidence="1">The sequence shown here is derived from an EMBL/GenBank/DDBJ whole genome shotgun (WGS) entry which is preliminary data.</text>
</comment>
<dbReference type="HOGENOM" id="CLU_2467835_0_0_6"/>
<organism evidence="1 2">
    <name type="scientific">Succinatimonas hippei (strain DSM 22608 / JCM 16073 / KCTC 15190 / YIT 12066)</name>
    <dbReference type="NCBI Taxonomy" id="762983"/>
    <lineage>
        <taxon>Bacteria</taxon>
        <taxon>Pseudomonadati</taxon>
        <taxon>Pseudomonadota</taxon>
        <taxon>Gammaproteobacteria</taxon>
        <taxon>Aeromonadales</taxon>
        <taxon>Succinivibrionaceae</taxon>
        <taxon>Succinatimonas</taxon>
    </lineage>
</organism>